<keyword evidence="5" id="KW-1185">Reference proteome</keyword>
<keyword evidence="1" id="KW-0175">Coiled coil</keyword>
<dbReference type="Proteomes" id="UP000006860">
    <property type="component" value="Chromosome"/>
</dbReference>
<sequence>MPTSNKVEITFTSDDRDLIKSLQKQNDQYEKQLAKLDKLNDKSKKATKSQKDGFNAASIAIKGSTLATGALLAGLAKVISLNAEMATSARVAADEYERLGKTFQVQASLKDLQLKPAQKRIDTVANAMAVTPDVAYATATQLVSSGFSVHEATGPSLQSSLSTMKANNASGNSTDSAELVKSMAKFLSANSLDKTSANLDRVGRSVFSLFQSTDLQLADLSALSKKGGVLANGLTVEDQLAAQSTLVSASLPSDNASEALGQIVLRLGATKGDKTVATNLAKLGLKPDDVDLVGESFSTVLDRFSGGLSGLQEKDRASVLRGIFGDSAISPFGILVEQRAQFNRNLAQQANTEGYTRAVDVATSGRGSAKIRQEQELQQANLRFANDGDLIGQQIEIEGVKNSGFGVRGAGQRFASRGQRLIFGTAMNLGFEPSTAAKLAISPWDAGRLNLNEKLLYQNVVGNARQAAAPASDQLLERMVQAQEETNRKLENISGNTKPRPSRQIKRNED</sequence>
<accession>F0SQ67</accession>
<evidence type="ECO:0000256" key="2">
    <source>
        <dbReference type="SAM" id="MobiDB-lite"/>
    </source>
</evidence>
<feature type="domain" description="Phage tail tape measure protein" evidence="3">
    <location>
        <begin position="122"/>
        <end position="325"/>
    </location>
</feature>
<evidence type="ECO:0000259" key="3">
    <source>
        <dbReference type="Pfam" id="PF10145"/>
    </source>
</evidence>
<dbReference type="InterPro" id="IPR010090">
    <property type="entry name" value="Phage_tape_meas"/>
</dbReference>
<dbReference type="STRING" id="756272.Plabr_3647"/>
<name>F0SQ67_RUBBR</name>
<dbReference type="RefSeq" id="WP_013629963.1">
    <property type="nucleotide sequence ID" value="NC_015174.1"/>
</dbReference>
<protein>
    <submittedName>
        <fullName evidence="4">Tail tape measure protein TP901 core region</fullName>
    </submittedName>
</protein>
<evidence type="ECO:0000313" key="4">
    <source>
        <dbReference type="EMBL" id="ADY61244.1"/>
    </source>
</evidence>
<dbReference type="KEGG" id="pbs:Plabr_3647"/>
<evidence type="ECO:0000256" key="1">
    <source>
        <dbReference type="SAM" id="Coils"/>
    </source>
</evidence>
<dbReference type="OrthoDB" id="295321at2"/>
<feature type="coiled-coil region" evidence="1">
    <location>
        <begin position="19"/>
        <end position="49"/>
    </location>
</feature>
<feature type="compositionally biased region" description="Basic residues" evidence="2">
    <location>
        <begin position="500"/>
        <end position="510"/>
    </location>
</feature>
<feature type="region of interest" description="Disordered" evidence="2">
    <location>
        <begin position="486"/>
        <end position="510"/>
    </location>
</feature>
<evidence type="ECO:0000313" key="5">
    <source>
        <dbReference type="Proteomes" id="UP000006860"/>
    </source>
</evidence>
<reference evidence="5" key="1">
    <citation type="submission" date="2011-02" db="EMBL/GenBank/DDBJ databases">
        <title>The complete genome of Planctomyces brasiliensis DSM 5305.</title>
        <authorList>
            <person name="Lucas S."/>
            <person name="Copeland A."/>
            <person name="Lapidus A."/>
            <person name="Bruce D."/>
            <person name="Goodwin L."/>
            <person name="Pitluck S."/>
            <person name="Kyrpides N."/>
            <person name="Mavromatis K."/>
            <person name="Pagani I."/>
            <person name="Ivanova N."/>
            <person name="Ovchinnikova G."/>
            <person name="Lu M."/>
            <person name="Detter J.C."/>
            <person name="Han C."/>
            <person name="Land M."/>
            <person name="Hauser L."/>
            <person name="Markowitz V."/>
            <person name="Cheng J.-F."/>
            <person name="Hugenholtz P."/>
            <person name="Woyke T."/>
            <person name="Wu D."/>
            <person name="Tindall B."/>
            <person name="Pomrenke H.G."/>
            <person name="Brambilla E."/>
            <person name="Klenk H.-P."/>
            <person name="Eisen J.A."/>
        </authorList>
    </citation>
    <scope>NUCLEOTIDE SEQUENCE [LARGE SCALE GENOMIC DNA]</scope>
    <source>
        <strain evidence="5">ATCC 49424 / DSM 5305 / JCM 21570 / NBRC 103401 / IFAM 1448</strain>
    </source>
</reference>
<proteinExistence type="predicted"/>
<dbReference type="Pfam" id="PF10145">
    <property type="entry name" value="PhageMin_Tail"/>
    <property type="match status" value="1"/>
</dbReference>
<dbReference type="eggNOG" id="COG5283">
    <property type="taxonomic scope" value="Bacteria"/>
</dbReference>
<dbReference type="AlphaFoldDB" id="F0SQ67"/>
<organism evidence="4 5">
    <name type="scientific">Rubinisphaera brasiliensis (strain ATCC 49424 / DSM 5305 / JCM 21570 / IAM 15109 / NBRC 103401 / IFAM 1448)</name>
    <name type="common">Planctomyces brasiliensis</name>
    <dbReference type="NCBI Taxonomy" id="756272"/>
    <lineage>
        <taxon>Bacteria</taxon>
        <taxon>Pseudomonadati</taxon>
        <taxon>Planctomycetota</taxon>
        <taxon>Planctomycetia</taxon>
        <taxon>Planctomycetales</taxon>
        <taxon>Planctomycetaceae</taxon>
        <taxon>Rubinisphaera</taxon>
    </lineage>
</organism>
<dbReference type="HOGENOM" id="CLU_534078_0_0_0"/>
<gene>
    <name evidence="4" type="ordered locus">Plabr_3647</name>
</gene>
<dbReference type="EMBL" id="CP002546">
    <property type="protein sequence ID" value="ADY61244.1"/>
    <property type="molecule type" value="Genomic_DNA"/>
</dbReference>